<keyword evidence="3" id="KW-1185">Reference proteome</keyword>
<evidence type="ECO:0000313" key="2">
    <source>
        <dbReference type="EMBL" id="KAK8990161.1"/>
    </source>
</evidence>
<evidence type="ECO:0000256" key="1">
    <source>
        <dbReference type="SAM" id="MobiDB-lite"/>
    </source>
</evidence>
<sequence length="250" mass="27173">MERLVSRAKDGAENKSQQSPPSTSLGDSNPRPSSDARSQDQALTTAPKAIAYVRTVNVYGDVSGTYCKKNIFIDEDEATCVEEKEDFSLWLSQTPPTPTITAVEAMELQGPLSQVNCQLGVGKFTRWADVVANSVVRPEEQADKELTQSQIQIEDRVSDTENLNVFQTSIGPLADKDQASRVLDSEVGRTSPIGSVSWAEAVDLANIAPFLSQNNVDNPSFLSEEEVGDSIEDFIPGLNLLRDLFVSGCT</sequence>
<protein>
    <submittedName>
        <fullName evidence="2">Uncharacterized protein</fullName>
    </submittedName>
</protein>
<feature type="region of interest" description="Disordered" evidence="1">
    <location>
        <begin position="1"/>
        <end position="42"/>
    </location>
</feature>
<proteinExistence type="predicted"/>
<dbReference type="EMBL" id="JBBPBN010000055">
    <property type="protein sequence ID" value="KAK8990161.1"/>
    <property type="molecule type" value="Genomic_DNA"/>
</dbReference>
<dbReference type="Proteomes" id="UP001396334">
    <property type="component" value="Unassembled WGS sequence"/>
</dbReference>
<feature type="compositionally biased region" description="Basic and acidic residues" evidence="1">
    <location>
        <begin position="1"/>
        <end position="13"/>
    </location>
</feature>
<name>A0ABR2PP26_9ROSI</name>
<organism evidence="2 3">
    <name type="scientific">Hibiscus sabdariffa</name>
    <name type="common">roselle</name>
    <dbReference type="NCBI Taxonomy" id="183260"/>
    <lineage>
        <taxon>Eukaryota</taxon>
        <taxon>Viridiplantae</taxon>
        <taxon>Streptophyta</taxon>
        <taxon>Embryophyta</taxon>
        <taxon>Tracheophyta</taxon>
        <taxon>Spermatophyta</taxon>
        <taxon>Magnoliopsida</taxon>
        <taxon>eudicotyledons</taxon>
        <taxon>Gunneridae</taxon>
        <taxon>Pentapetalae</taxon>
        <taxon>rosids</taxon>
        <taxon>malvids</taxon>
        <taxon>Malvales</taxon>
        <taxon>Malvaceae</taxon>
        <taxon>Malvoideae</taxon>
        <taxon>Hibiscus</taxon>
    </lineage>
</organism>
<reference evidence="2 3" key="1">
    <citation type="journal article" date="2024" name="G3 (Bethesda)">
        <title>Genome assembly of Hibiscus sabdariffa L. provides insights into metabolisms of medicinal natural products.</title>
        <authorList>
            <person name="Kim T."/>
        </authorList>
    </citation>
    <scope>NUCLEOTIDE SEQUENCE [LARGE SCALE GENOMIC DNA]</scope>
    <source>
        <strain evidence="2">TK-2024</strain>
        <tissue evidence="2">Old leaves</tissue>
    </source>
</reference>
<gene>
    <name evidence="2" type="ORF">V6N11_008676</name>
</gene>
<feature type="compositionally biased region" description="Polar residues" evidence="1">
    <location>
        <begin position="14"/>
        <end position="42"/>
    </location>
</feature>
<comment type="caution">
    <text evidence="2">The sequence shown here is derived from an EMBL/GenBank/DDBJ whole genome shotgun (WGS) entry which is preliminary data.</text>
</comment>
<evidence type="ECO:0000313" key="3">
    <source>
        <dbReference type="Proteomes" id="UP001396334"/>
    </source>
</evidence>
<accession>A0ABR2PP26</accession>